<dbReference type="AlphaFoldDB" id="A0A371IDY5"/>
<accession>A0A371IDY5</accession>
<proteinExistence type="predicted"/>
<protein>
    <submittedName>
        <fullName evidence="1">Uncharacterized protein</fullName>
    </submittedName>
</protein>
<dbReference type="Proteomes" id="UP000257109">
    <property type="component" value="Unassembled WGS sequence"/>
</dbReference>
<dbReference type="EMBL" id="QJKJ01000313">
    <property type="protein sequence ID" value="RDY13230.1"/>
    <property type="molecule type" value="Genomic_DNA"/>
</dbReference>
<evidence type="ECO:0000313" key="2">
    <source>
        <dbReference type="Proteomes" id="UP000257109"/>
    </source>
</evidence>
<keyword evidence="2" id="KW-1185">Reference proteome</keyword>
<gene>
    <name evidence="1" type="ORF">CR513_01881</name>
</gene>
<organism evidence="1 2">
    <name type="scientific">Mucuna pruriens</name>
    <name type="common">Velvet bean</name>
    <name type="synonym">Dolichos pruriens</name>
    <dbReference type="NCBI Taxonomy" id="157652"/>
    <lineage>
        <taxon>Eukaryota</taxon>
        <taxon>Viridiplantae</taxon>
        <taxon>Streptophyta</taxon>
        <taxon>Embryophyta</taxon>
        <taxon>Tracheophyta</taxon>
        <taxon>Spermatophyta</taxon>
        <taxon>Magnoliopsida</taxon>
        <taxon>eudicotyledons</taxon>
        <taxon>Gunneridae</taxon>
        <taxon>Pentapetalae</taxon>
        <taxon>rosids</taxon>
        <taxon>fabids</taxon>
        <taxon>Fabales</taxon>
        <taxon>Fabaceae</taxon>
        <taxon>Papilionoideae</taxon>
        <taxon>50 kb inversion clade</taxon>
        <taxon>NPAAA clade</taxon>
        <taxon>indigoferoid/millettioid clade</taxon>
        <taxon>Phaseoleae</taxon>
        <taxon>Mucuna</taxon>
    </lineage>
</organism>
<name>A0A371IDY5_MUCPR</name>
<reference evidence="1" key="1">
    <citation type="submission" date="2018-05" db="EMBL/GenBank/DDBJ databases">
        <title>Draft genome of Mucuna pruriens seed.</title>
        <authorList>
            <person name="Nnadi N.E."/>
            <person name="Vos R."/>
            <person name="Hasami M.H."/>
            <person name="Devisetty U.K."/>
            <person name="Aguiy J.C."/>
        </authorList>
    </citation>
    <scope>NUCLEOTIDE SEQUENCE [LARGE SCALE GENOMIC DNA]</scope>
    <source>
        <strain evidence="1">JCA_2017</strain>
    </source>
</reference>
<sequence length="69" mass="7820">MTFKTKFGLHEWLVMAFDLTNAPIEPLDMLSAFGCTQRLWALYIDDEIHYLRDGPIGSSSLDNDSLGQI</sequence>
<feature type="non-terminal residue" evidence="1">
    <location>
        <position position="1"/>
    </location>
</feature>
<comment type="caution">
    <text evidence="1">The sequence shown here is derived from an EMBL/GenBank/DDBJ whole genome shotgun (WGS) entry which is preliminary data.</text>
</comment>
<evidence type="ECO:0000313" key="1">
    <source>
        <dbReference type="EMBL" id="RDY13230.1"/>
    </source>
</evidence>